<dbReference type="EMBL" id="JACBZY010000001">
    <property type="protein sequence ID" value="NYG99849.1"/>
    <property type="molecule type" value="Genomic_DNA"/>
</dbReference>
<keyword evidence="3 6" id="KW-0812">Transmembrane</keyword>
<evidence type="ECO:0000313" key="7">
    <source>
        <dbReference type="EMBL" id="NYG99849.1"/>
    </source>
</evidence>
<comment type="caution">
    <text evidence="7">The sequence shown here is derived from an EMBL/GenBank/DDBJ whole genome shotgun (WGS) entry which is preliminary data.</text>
</comment>
<dbReference type="GO" id="GO:0016787">
    <property type="term" value="F:hydrolase activity"/>
    <property type="evidence" value="ECO:0007669"/>
    <property type="project" value="TreeGrafter"/>
</dbReference>
<feature type="transmembrane region" description="Helical" evidence="6">
    <location>
        <begin position="9"/>
        <end position="26"/>
    </location>
</feature>
<gene>
    <name evidence="7" type="ORF">BJ979_002475</name>
</gene>
<keyword evidence="4 6" id="KW-1133">Transmembrane helix</keyword>
<feature type="transmembrane region" description="Helical" evidence="6">
    <location>
        <begin position="159"/>
        <end position="178"/>
    </location>
</feature>
<evidence type="ECO:0000256" key="1">
    <source>
        <dbReference type="ARBA" id="ARBA00004141"/>
    </source>
</evidence>
<keyword evidence="8" id="KW-1185">Reference proteome</keyword>
<accession>A0A852YQ41</accession>
<comment type="similarity">
    <text evidence="2">Belongs to the TMEM86 family.</text>
</comment>
<dbReference type="GO" id="GO:0016020">
    <property type="term" value="C:membrane"/>
    <property type="evidence" value="ECO:0007669"/>
    <property type="project" value="UniProtKB-SubCell"/>
</dbReference>
<dbReference type="PANTHER" id="PTHR31885">
    <property type="entry name" value="GH04784P"/>
    <property type="match status" value="1"/>
</dbReference>
<feature type="transmembrane region" description="Helical" evidence="6">
    <location>
        <begin position="190"/>
        <end position="208"/>
    </location>
</feature>
<evidence type="ECO:0000256" key="5">
    <source>
        <dbReference type="ARBA" id="ARBA00023136"/>
    </source>
</evidence>
<proteinExistence type="inferred from homology"/>
<evidence type="ECO:0000313" key="8">
    <source>
        <dbReference type="Proteomes" id="UP000553888"/>
    </source>
</evidence>
<dbReference type="InterPro" id="IPR012506">
    <property type="entry name" value="TMEM86B-like"/>
</dbReference>
<protein>
    <submittedName>
        <fullName evidence="7">Putative membrane protein YhhN</fullName>
    </submittedName>
</protein>
<dbReference type="RefSeq" id="WP_179568300.1">
    <property type="nucleotide sequence ID" value="NZ_JACBZY010000001.1"/>
</dbReference>
<evidence type="ECO:0000256" key="2">
    <source>
        <dbReference type="ARBA" id="ARBA00007375"/>
    </source>
</evidence>
<dbReference type="AlphaFoldDB" id="A0A852YQ41"/>
<dbReference type="Proteomes" id="UP000553888">
    <property type="component" value="Unassembled WGS sequence"/>
</dbReference>
<dbReference type="Pfam" id="PF07947">
    <property type="entry name" value="YhhN"/>
    <property type="match status" value="1"/>
</dbReference>
<name>A0A852YQ41_9MICO</name>
<feature type="transmembrane region" description="Helical" evidence="6">
    <location>
        <begin position="60"/>
        <end position="76"/>
    </location>
</feature>
<feature type="transmembrane region" description="Helical" evidence="6">
    <location>
        <begin position="82"/>
        <end position="102"/>
    </location>
</feature>
<reference evidence="7 8" key="1">
    <citation type="submission" date="2020-07" db="EMBL/GenBank/DDBJ databases">
        <title>Sequencing the genomes of 1000 actinobacteria strains.</title>
        <authorList>
            <person name="Klenk H.-P."/>
        </authorList>
    </citation>
    <scope>NUCLEOTIDE SEQUENCE [LARGE SCALE GENOMIC DNA]</scope>
    <source>
        <strain evidence="7 8">DSM 23141</strain>
    </source>
</reference>
<evidence type="ECO:0000256" key="3">
    <source>
        <dbReference type="ARBA" id="ARBA00022692"/>
    </source>
</evidence>
<evidence type="ECO:0000256" key="6">
    <source>
        <dbReference type="SAM" id="Phobius"/>
    </source>
</evidence>
<evidence type="ECO:0000256" key="4">
    <source>
        <dbReference type="ARBA" id="ARBA00022989"/>
    </source>
</evidence>
<organism evidence="7 8">
    <name type="scientific">Schumannella luteola</name>
    <dbReference type="NCBI Taxonomy" id="472059"/>
    <lineage>
        <taxon>Bacteria</taxon>
        <taxon>Bacillati</taxon>
        <taxon>Actinomycetota</taxon>
        <taxon>Actinomycetes</taxon>
        <taxon>Micrococcales</taxon>
        <taxon>Microbacteriaceae</taxon>
        <taxon>Schumannella</taxon>
    </lineage>
</organism>
<keyword evidence="5 6" id="KW-0472">Membrane</keyword>
<sequence>MTDRPSSRMAVLSFLPFTVIAVVHLISKLPDLAVIDSATKPLLMPMLALPIIVIGRRGRILPLVLLLVGVLFSWIGDVTIGNLPVGLTFFLLAHVAYLGMMFAAYRHRLSWWALAYPVWWVALLVLLFPYLGGMLVPLAIYGLALGGMAAVATRGSVALALGGAFFVASDSLLAARLFVPGLFKDALSDATIMALYLVAQALLVAASLRHEARHGARSGLRHLEAETV</sequence>
<comment type="subcellular location">
    <subcellularLocation>
        <location evidence="1">Membrane</location>
        <topology evidence="1">Multi-pass membrane protein</topology>
    </subcellularLocation>
</comment>
<dbReference type="PANTHER" id="PTHR31885:SF6">
    <property type="entry name" value="GH04784P"/>
    <property type="match status" value="1"/>
</dbReference>